<accession>A0A819EF37</accession>
<dbReference type="AlphaFoldDB" id="A0A819EF37"/>
<evidence type="ECO:0000313" key="2">
    <source>
        <dbReference type="EMBL" id="CAF3848587.1"/>
    </source>
</evidence>
<gene>
    <name evidence="2" type="ORF">JBS370_LOCUS18108</name>
    <name evidence="1" type="ORF">ZHD862_LOCUS29007</name>
</gene>
<sequence length="196" mass="22051">MSSSLTARDKRIAEWWWQDLVGFSGQRPNHKCSHVYMKTLIDIAAADGVLHEKELKYVLGMASVGGKFLGIVLQEYVSLYKLGQDEHLIKELEAYRPGTSIDTQKMFNDTDTAYVASTRPSLVYFAHWAASADGELHPKELEAIHAVAKKLGSSDEEIQKVLALCDEEEKLRKKRISILYPQGLGTAINSYEEKFS</sequence>
<dbReference type="SUPFAM" id="SSF158682">
    <property type="entry name" value="TerB-like"/>
    <property type="match status" value="1"/>
</dbReference>
<dbReference type="Gene3D" id="1.10.3680.10">
    <property type="entry name" value="TerB-like"/>
    <property type="match status" value="1"/>
</dbReference>
<dbReference type="Proteomes" id="UP000663864">
    <property type="component" value="Unassembled WGS sequence"/>
</dbReference>
<evidence type="ECO:0000313" key="3">
    <source>
        <dbReference type="Proteomes" id="UP000663836"/>
    </source>
</evidence>
<dbReference type="InterPro" id="IPR029024">
    <property type="entry name" value="TerB-like"/>
</dbReference>
<evidence type="ECO:0008006" key="4">
    <source>
        <dbReference type="Google" id="ProtNLM"/>
    </source>
</evidence>
<comment type="caution">
    <text evidence="2">The sequence shown here is derived from an EMBL/GenBank/DDBJ whole genome shotgun (WGS) entry which is preliminary data.</text>
</comment>
<protein>
    <recommendedName>
        <fullName evidence="4">Co-chaperone DjlA N-terminal domain-containing protein</fullName>
    </recommendedName>
</protein>
<dbReference type="EMBL" id="CAJOBD010002016">
    <property type="protein sequence ID" value="CAF3848587.1"/>
    <property type="molecule type" value="Genomic_DNA"/>
</dbReference>
<name>A0A819EF37_9BILA</name>
<dbReference type="EMBL" id="CAJNOT010002493">
    <property type="protein sequence ID" value="CAF1320916.1"/>
    <property type="molecule type" value="Genomic_DNA"/>
</dbReference>
<proteinExistence type="predicted"/>
<evidence type="ECO:0000313" key="1">
    <source>
        <dbReference type="EMBL" id="CAF1320916.1"/>
    </source>
</evidence>
<dbReference type="Proteomes" id="UP000663836">
    <property type="component" value="Unassembled WGS sequence"/>
</dbReference>
<organism evidence="2 3">
    <name type="scientific">Rotaria sordida</name>
    <dbReference type="NCBI Taxonomy" id="392033"/>
    <lineage>
        <taxon>Eukaryota</taxon>
        <taxon>Metazoa</taxon>
        <taxon>Spiralia</taxon>
        <taxon>Gnathifera</taxon>
        <taxon>Rotifera</taxon>
        <taxon>Eurotatoria</taxon>
        <taxon>Bdelloidea</taxon>
        <taxon>Philodinida</taxon>
        <taxon>Philodinidae</taxon>
        <taxon>Rotaria</taxon>
    </lineage>
</organism>
<reference evidence="2" key="1">
    <citation type="submission" date="2021-02" db="EMBL/GenBank/DDBJ databases">
        <authorList>
            <person name="Nowell W R."/>
        </authorList>
    </citation>
    <scope>NUCLEOTIDE SEQUENCE</scope>
</reference>